<feature type="domain" description="Enoyl-CoA hydratase/isomerase" evidence="3">
    <location>
        <begin position="263"/>
        <end position="335"/>
    </location>
</feature>
<dbReference type="Proteomes" id="UP001189122">
    <property type="component" value="Unassembled WGS sequence"/>
</dbReference>
<dbReference type="InterPro" id="IPR032259">
    <property type="entry name" value="HIBYL-CoA-H"/>
</dbReference>
<evidence type="ECO:0000259" key="3">
    <source>
        <dbReference type="Pfam" id="PF16113"/>
    </source>
</evidence>
<dbReference type="EMBL" id="CACRZD030000006">
    <property type="protein sequence ID" value="CAA6661339.1"/>
    <property type="molecule type" value="Genomic_DNA"/>
</dbReference>
<comment type="similarity">
    <text evidence="2">Belongs to the enoyl-CoA hydratase/isomerase family.</text>
</comment>
<dbReference type="GO" id="GO:0003860">
    <property type="term" value="F:3-hydroxyisobutyryl-CoA hydrolase activity"/>
    <property type="evidence" value="ECO:0007669"/>
    <property type="project" value="UniProtKB-UniRule"/>
</dbReference>
<gene>
    <name evidence="4" type="ORF">SI7747_06007735</name>
</gene>
<evidence type="ECO:0000256" key="2">
    <source>
        <dbReference type="RuleBase" id="RU369070"/>
    </source>
</evidence>
<protein>
    <recommendedName>
        <fullName evidence="2">3-hydroxyisobutyryl-CoA hydrolase</fullName>
        <shortName evidence="2">HIB-CoA hydrolase</shortName>
        <shortName evidence="2">HIBYL-CoA-H</shortName>
        <ecNumber evidence="2">3.1.2.4</ecNumber>
    </recommendedName>
    <alternativeName>
        <fullName evidence="2">3-hydroxyisobutyryl-coenzyme A hydrolase</fullName>
    </alternativeName>
</protein>
<evidence type="ECO:0000256" key="1">
    <source>
        <dbReference type="ARBA" id="ARBA00022801"/>
    </source>
</evidence>
<dbReference type="SUPFAM" id="SSF52096">
    <property type="entry name" value="ClpP/crotonase"/>
    <property type="match status" value="1"/>
</dbReference>
<comment type="function">
    <text evidence="2">Hydrolyzes 3-hydroxyisobutyryl-CoA (HIBYL-CoA), a saline catabolite. Has high activity toward isobutyryl-CoA. Could be an isobutyryl-CoA dehydrogenase that functions in valine catabolism.</text>
</comment>
<dbReference type="GO" id="GO:0006574">
    <property type="term" value="P:L-valine catabolic process"/>
    <property type="evidence" value="ECO:0007669"/>
    <property type="project" value="UniProtKB-UniRule"/>
</dbReference>
<keyword evidence="1 2" id="KW-0378">Hydrolase</keyword>
<evidence type="ECO:0000313" key="4">
    <source>
        <dbReference type="EMBL" id="CAA2621651.1"/>
    </source>
</evidence>
<keyword evidence="5" id="KW-1185">Reference proteome</keyword>
<comment type="pathway">
    <text evidence="2">Amino-acid degradation; L-valine degradation.</text>
</comment>
<dbReference type="AlphaFoldDB" id="A0A7I8IWF7"/>
<dbReference type="CDD" id="cd06558">
    <property type="entry name" value="crotonase-like"/>
    <property type="match status" value="1"/>
</dbReference>
<dbReference type="PANTHER" id="PTHR43176">
    <property type="entry name" value="3-HYDROXYISOBUTYRYL-COA HYDROLASE-RELATED"/>
    <property type="match status" value="1"/>
</dbReference>
<dbReference type="EC" id="3.1.2.4" evidence="2"/>
<dbReference type="EMBL" id="LR743593">
    <property type="protein sequence ID" value="CAA2621651.1"/>
    <property type="molecule type" value="Genomic_DNA"/>
</dbReference>
<sequence length="380" mass="42788">MAPEAANQEEVVLAQEVSHVRVLTLNRPRQLNVISSRVVSLVAGFLEKWERDEDAKLVIIKVLGTSFRDDSCLEVVYRMYWLCNHIHSYKKTQVSLVQGIVMGGGAAFTVPSKFFSCHREDLISNTVSPSPPLTTHFQMFAVPEASIGFHTDCSFSYILSRLPGHLGKHISFMNAMTHQMGILSIHVGILGLNWARLSGNEMVSAGLATTLFHLRFKLNELEEHLLNLNTGDEDKVRTTIEEFKVDVQPDEDKTVEEIISSLGMKRSAPTGLKITLRSVREGRKQTLAECMKKEFRLTMNILRSPLIHAASPDLLILVFQGIRALTIDKDNAPRWISFFLPFKDELELNIPAEGDAWTGKYEDSVYPELQSKRRQVEAAP</sequence>
<proteinExistence type="inferred from homology"/>
<feature type="domain" description="Enoyl-CoA hydratase/isomerase" evidence="3">
    <location>
        <begin position="135"/>
        <end position="255"/>
    </location>
</feature>
<organism evidence="4">
    <name type="scientific">Spirodela intermedia</name>
    <name type="common">Intermediate duckweed</name>
    <dbReference type="NCBI Taxonomy" id="51605"/>
    <lineage>
        <taxon>Eukaryota</taxon>
        <taxon>Viridiplantae</taxon>
        <taxon>Streptophyta</taxon>
        <taxon>Embryophyta</taxon>
        <taxon>Tracheophyta</taxon>
        <taxon>Spermatophyta</taxon>
        <taxon>Magnoliopsida</taxon>
        <taxon>Liliopsida</taxon>
        <taxon>Araceae</taxon>
        <taxon>Lemnoideae</taxon>
        <taxon>Spirodela</taxon>
    </lineage>
</organism>
<evidence type="ECO:0000313" key="5">
    <source>
        <dbReference type="Proteomes" id="UP001189122"/>
    </source>
</evidence>
<dbReference type="InterPro" id="IPR029045">
    <property type="entry name" value="ClpP/crotonase-like_dom_sf"/>
</dbReference>
<feature type="domain" description="Enoyl-CoA hydratase/isomerase" evidence="3">
    <location>
        <begin position="20"/>
        <end position="114"/>
    </location>
</feature>
<accession>A0A7I8IWF7</accession>
<name>A0A7I8IWF7_SPIIN</name>
<reference evidence="4 5" key="1">
    <citation type="submission" date="2019-12" db="EMBL/GenBank/DDBJ databases">
        <authorList>
            <person name="Scholz U."/>
            <person name="Mascher M."/>
            <person name="Fiebig A."/>
        </authorList>
    </citation>
    <scope>NUCLEOTIDE SEQUENCE</scope>
</reference>
<dbReference type="Gene3D" id="3.90.226.10">
    <property type="entry name" value="2-enoyl-CoA Hydratase, Chain A, domain 1"/>
    <property type="match status" value="1"/>
</dbReference>
<dbReference type="InterPro" id="IPR045004">
    <property type="entry name" value="ECH_dom"/>
</dbReference>
<dbReference type="PANTHER" id="PTHR43176:SF2">
    <property type="entry name" value="3-HYDROXYISOBUTYRYL-COA HYDROLASE-LIKE PROTEIN 5"/>
    <property type="match status" value="1"/>
</dbReference>
<dbReference type="Pfam" id="PF16113">
    <property type="entry name" value="ECH_2"/>
    <property type="match status" value="3"/>
</dbReference>
<comment type="catalytic activity">
    <reaction evidence="2">
        <text>3-hydroxy-2-methylpropanoyl-CoA + H2O = 3-hydroxy-2-methylpropanoate + CoA + H(+)</text>
        <dbReference type="Rhea" id="RHEA:20888"/>
        <dbReference type="ChEBI" id="CHEBI:11805"/>
        <dbReference type="ChEBI" id="CHEBI:15377"/>
        <dbReference type="ChEBI" id="CHEBI:15378"/>
        <dbReference type="ChEBI" id="CHEBI:57287"/>
        <dbReference type="ChEBI" id="CHEBI:57340"/>
        <dbReference type="EC" id="3.1.2.4"/>
    </reaction>
</comment>